<dbReference type="EMBL" id="LFXA01000014">
    <property type="protein sequence ID" value="KNB50626.1"/>
    <property type="molecule type" value="Genomic_DNA"/>
</dbReference>
<dbReference type="GO" id="GO:0046872">
    <property type="term" value="F:metal ion binding"/>
    <property type="evidence" value="ECO:0007669"/>
    <property type="project" value="UniProtKB-KW"/>
</dbReference>
<evidence type="ECO:0000256" key="1">
    <source>
        <dbReference type="ARBA" id="ARBA00004999"/>
    </source>
</evidence>
<dbReference type="InterPro" id="IPR018333">
    <property type="entry name" value="Squalene_cyclase"/>
</dbReference>
<evidence type="ECO:0000259" key="7">
    <source>
        <dbReference type="Pfam" id="PF13249"/>
    </source>
</evidence>
<dbReference type="InterPro" id="IPR008930">
    <property type="entry name" value="Terpenoid_cyclase/PrenylTrfase"/>
</dbReference>
<evidence type="ECO:0000259" key="6">
    <source>
        <dbReference type="Pfam" id="PF13243"/>
    </source>
</evidence>
<feature type="domain" description="Squalene cyclase C-terminal" evidence="6">
    <location>
        <begin position="322"/>
        <end position="646"/>
    </location>
</feature>
<gene>
    <name evidence="8" type="ORF">AC230_22135</name>
</gene>
<evidence type="ECO:0000256" key="4">
    <source>
        <dbReference type="ARBA" id="ARBA00022737"/>
    </source>
</evidence>
<dbReference type="SUPFAM" id="SSF48239">
    <property type="entry name" value="Terpenoid cyclases/Protein prenyltransferases"/>
    <property type="match status" value="2"/>
</dbReference>
<keyword evidence="3" id="KW-0479">Metal-binding</keyword>
<evidence type="ECO:0000256" key="3">
    <source>
        <dbReference type="ARBA" id="ARBA00022723"/>
    </source>
</evidence>
<organism evidence="8 9">
    <name type="scientific">Streptomyces caatingaensis</name>
    <dbReference type="NCBI Taxonomy" id="1678637"/>
    <lineage>
        <taxon>Bacteria</taxon>
        <taxon>Bacillati</taxon>
        <taxon>Actinomycetota</taxon>
        <taxon>Actinomycetes</taxon>
        <taxon>Kitasatosporales</taxon>
        <taxon>Streptomycetaceae</taxon>
        <taxon>Streptomyces</taxon>
    </lineage>
</organism>
<dbReference type="PANTHER" id="PTHR11764:SF20">
    <property type="entry name" value="LANOSTEROL SYNTHASE"/>
    <property type="match status" value="1"/>
</dbReference>
<feature type="region of interest" description="Disordered" evidence="5">
    <location>
        <begin position="1"/>
        <end position="21"/>
    </location>
</feature>
<keyword evidence="4" id="KW-0677">Repeat</keyword>
<dbReference type="UniPathway" id="UPA00337"/>
<comment type="caution">
    <text evidence="8">The sequence shown here is derived from an EMBL/GenBank/DDBJ whole genome shotgun (WGS) entry which is preliminary data.</text>
</comment>
<protein>
    <submittedName>
        <fullName evidence="8">Uncharacterized protein</fullName>
    </submittedName>
</protein>
<accession>A0A0K9XBY9</accession>
<keyword evidence="9" id="KW-1185">Reference proteome</keyword>
<feature type="domain" description="Squalene cyclase N-terminal" evidence="7">
    <location>
        <begin position="25"/>
        <end position="310"/>
    </location>
</feature>
<comment type="similarity">
    <text evidence="2">Belongs to the terpene cyclase/mutase family.</text>
</comment>
<dbReference type="Proteomes" id="UP000037288">
    <property type="component" value="Unassembled WGS sequence"/>
</dbReference>
<dbReference type="AlphaFoldDB" id="A0A0K9XBY9"/>
<dbReference type="PANTHER" id="PTHR11764">
    <property type="entry name" value="TERPENE CYCLASE/MUTASE FAMILY MEMBER"/>
    <property type="match status" value="1"/>
</dbReference>
<dbReference type="PATRIC" id="fig|1678637.3.peg.4742"/>
<dbReference type="GO" id="GO:0016104">
    <property type="term" value="P:triterpenoid biosynthetic process"/>
    <property type="evidence" value="ECO:0007669"/>
    <property type="project" value="InterPro"/>
</dbReference>
<dbReference type="RefSeq" id="WP_049718028.1">
    <property type="nucleotide sequence ID" value="NZ_LFXA01000014.1"/>
</dbReference>
<dbReference type="OrthoDB" id="9758578at2"/>
<proteinExistence type="inferred from homology"/>
<sequence>MAPTGTTDDSPAPLPARDARAAHAAARDALLALQRQDGSWEGEMESNTTGTAQYVIVLRALGRPLDETTRRGIVQHFRRTRRPGGGWALHPQGPPSPYATTLAYLALRLLGTAPADPLAAEAAAWLRSLPGAPALPPWGRFWLAVLGLIPYEETDPLPPEALLLPAWTPLHPSRLYGRTRLLHQAMALVHGTRFRTDLGPLTAELRRELLPHGGRTGAPVGPDAPLPPGRPPRLLTRLLRGWEHIHSRALRRVALERCHRAVADEQHASPRHGLSSAGALVECLALYARDPGHPLLEGAVTRLSHWRWTDARDGVRLRDDRSTVRDTAFAVQALLAADPGHVPDAVHRARTRLAAARVTTYTGLVPPLRTVLGGWALSGGDCPWPAADCTAEALNALLHPEGSAPPPLPPHALRAALEVMLDRQNRDGGFGILDRQRAGRWLEALDPAGMFPGRMTDTSCADCTGSVLTALGRLRRHLGPGDRRRAEAATGRAVAYLRAAQNPDGSFAGTRGIHPTYAAFHAARGLRAAGVRRDDPAPAALGRWLAAAQLADGGWGEDWRGVVEGRHLPLGHGLPETTGWAVLAALDTLGPRHPVVDRGVRWLCDHQRPDGSWENGHVNGVLFTAGMVNHRLGAACFPALALGRYLHATATTTPATGAPARAWTTGTG</sequence>
<dbReference type="GO" id="GO:0016866">
    <property type="term" value="F:intramolecular transferase activity"/>
    <property type="evidence" value="ECO:0007669"/>
    <property type="project" value="InterPro"/>
</dbReference>
<evidence type="ECO:0000313" key="9">
    <source>
        <dbReference type="Proteomes" id="UP000037288"/>
    </source>
</evidence>
<comment type="pathway">
    <text evidence="1">Secondary metabolite biosynthesis; hopanoid biosynthesis.</text>
</comment>
<evidence type="ECO:0000256" key="2">
    <source>
        <dbReference type="ARBA" id="ARBA00009755"/>
    </source>
</evidence>
<dbReference type="InterPro" id="IPR032696">
    <property type="entry name" value="SQ_cyclase_C"/>
</dbReference>
<evidence type="ECO:0000313" key="8">
    <source>
        <dbReference type="EMBL" id="KNB50626.1"/>
    </source>
</evidence>
<name>A0A0K9XBY9_9ACTN</name>
<dbReference type="Gene3D" id="1.50.10.20">
    <property type="match status" value="2"/>
</dbReference>
<dbReference type="NCBIfam" id="TIGR01787">
    <property type="entry name" value="squalene_cyclas"/>
    <property type="match status" value="1"/>
</dbReference>
<dbReference type="STRING" id="1678637.AC230_22135"/>
<reference evidence="9" key="1">
    <citation type="submission" date="2015-07" db="EMBL/GenBank/DDBJ databases">
        <title>Draft genome sequence of Streptomyces sp. CMAA 1322, a bacterium isolated from Caatinga biome, from dry forest semiarid of Brazil.</title>
        <authorList>
            <person name="Santos S.N."/>
            <person name="Gacesa R."/>
            <person name="Taketani R.G."/>
            <person name="Long P.F."/>
            <person name="Melo I.S."/>
        </authorList>
    </citation>
    <scope>NUCLEOTIDE SEQUENCE [LARGE SCALE GENOMIC DNA]</scope>
    <source>
        <strain evidence="9">CMAA 1322</strain>
    </source>
</reference>
<dbReference type="InterPro" id="IPR032697">
    <property type="entry name" value="SQ_cyclase_N"/>
</dbReference>
<dbReference type="GO" id="GO:0005811">
    <property type="term" value="C:lipid droplet"/>
    <property type="evidence" value="ECO:0007669"/>
    <property type="project" value="InterPro"/>
</dbReference>
<dbReference type="Pfam" id="PF13249">
    <property type="entry name" value="SQHop_cyclase_N"/>
    <property type="match status" value="1"/>
</dbReference>
<dbReference type="Pfam" id="PF13243">
    <property type="entry name" value="SQHop_cyclase_C"/>
    <property type="match status" value="1"/>
</dbReference>
<evidence type="ECO:0000256" key="5">
    <source>
        <dbReference type="SAM" id="MobiDB-lite"/>
    </source>
</evidence>